<protein>
    <submittedName>
        <fullName evidence="7">Globin</fullName>
    </submittedName>
</protein>
<dbReference type="GO" id="GO:0005344">
    <property type="term" value="F:oxygen carrier activity"/>
    <property type="evidence" value="ECO:0007669"/>
    <property type="project" value="InterPro"/>
</dbReference>
<keyword evidence="2" id="KW-0813">Transport</keyword>
<evidence type="ECO:0000256" key="6">
    <source>
        <dbReference type="ARBA" id="ARBA00034496"/>
    </source>
</evidence>
<dbReference type="InterPro" id="IPR012292">
    <property type="entry name" value="Globin/Proto"/>
</dbReference>
<comment type="cofactor">
    <cofactor evidence="1">
        <name>heme</name>
        <dbReference type="ChEBI" id="CHEBI:30413"/>
    </cofactor>
</comment>
<name>A0A5D4KM98_9BACI</name>
<gene>
    <name evidence="7" type="ORF">FZC79_02945</name>
</gene>
<dbReference type="Gene3D" id="1.10.490.10">
    <property type="entry name" value="Globins"/>
    <property type="match status" value="1"/>
</dbReference>
<evidence type="ECO:0000256" key="4">
    <source>
        <dbReference type="ARBA" id="ARBA00022723"/>
    </source>
</evidence>
<dbReference type="EMBL" id="VTEH01000001">
    <property type="protein sequence ID" value="TYR77895.1"/>
    <property type="molecule type" value="Genomic_DNA"/>
</dbReference>
<dbReference type="InterPro" id="IPR044203">
    <property type="entry name" value="GlbO/GLB3-like"/>
</dbReference>
<sequence length="158" mass="18231">MNAICLRYFSAIAKIKQTINAKRSLLMEKHKTPYETIGEEKLSMLVDAFYARVGNHPDLIPIFPNDLSETARKQKQFLTQYLGGPPLYTEEHGHPMMRARHLPFEITPTRAKAWLKCMSESMDEIGLEGQFREEFFSRLVLTARHMVNSSDNLQGEEN</sequence>
<organism evidence="7 8">
    <name type="scientific">Rossellomorea vietnamensis</name>
    <dbReference type="NCBI Taxonomy" id="218284"/>
    <lineage>
        <taxon>Bacteria</taxon>
        <taxon>Bacillati</taxon>
        <taxon>Bacillota</taxon>
        <taxon>Bacilli</taxon>
        <taxon>Bacillales</taxon>
        <taxon>Bacillaceae</taxon>
        <taxon>Rossellomorea</taxon>
    </lineage>
</organism>
<dbReference type="FunFam" id="1.10.490.10:FF:000004">
    <property type="entry name" value="Group 2 hemoglobin yjbI"/>
    <property type="match status" value="1"/>
</dbReference>
<evidence type="ECO:0000313" key="8">
    <source>
        <dbReference type="Proteomes" id="UP000323317"/>
    </source>
</evidence>
<evidence type="ECO:0000313" key="7">
    <source>
        <dbReference type="EMBL" id="TYR77895.1"/>
    </source>
</evidence>
<comment type="caution">
    <text evidence="7">The sequence shown here is derived from an EMBL/GenBank/DDBJ whole genome shotgun (WGS) entry which is preliminary data.</text>
</comment>
<evidence type="ECO:0000256" key="3">
    <source>
        <dbReference type="ARBA" id="ARBA00022617"/>
    </source>
</evidence>
<dbReference type="PANTHER" id="PTHR47366">
    <property type="entry name" value="TWO-ON-TWO HEMOGLOBIN-3"/>
    <property type="match status" value="1"/>
</dbReference>
<dbReference type="SUPFAM" id="SSF46458">
    <property type="entry name" value="Globin-like"/>
    <property type="match status" value="1"/>
</dbReference>
<accession>A0A5D4KM98</accession>
<dbReference type="Proteomes" id="UP000323317">
    <property type="component" value="Unassembled WGS sequence"/>
</dbReference>
<dbReference type="PROSITE" id="PS01213">
    <property type="entry name" value="GLOBIN_FAM_2"/>
    <property type="match status" value="1"/>
</dbReference>
<dbReference type="InterPro" id="IPR019795">
    <property type="entry name" value="Globin_bac-like_CS"/>
</dbReference>
<keyword evidence="3" id="KW-0349">Heme</keyword>
<dbReference type="PANTHER" id="PTHR47366:SF1">
    <property type="entry name" value="TWO-ON-TWO HEMOGLOBIN-3"/>
    <property type="match status" value="1"/>
</dbReference>
<proteinExistence type="inferred from homology"/>
<dbReference type="InterPro" id="IPR009050">
    <property type="entry name" value="Globin-like_sf"/>
</dbReference>
<dbReference type="CDD" id="cd14772">
    <property type="entry name" value="TrHb2_Bs-trHb-like_O"/>
    <property type="match status" value="1"/>
</dbReference>
<dbReference type="GO" id="GO:0046872">
    <property type="term" value="F:metal ion binding"/>
    <property type="evidence" value="ECO:0007669"/>
    <property type="project" value="UniProtKB-KW"/>
</dbReference>
<dbReference type="InterPro" id="IPR001486">
    <property type="entry name" value="Hemoglobin_trunc"/>
</dbReference>
<evidence type="ECO:0000256" key="2">
    <source>
        <dbReference type="ARBA" id="ARBA00022448"/>
    </source>
</evidence>
<keyword evidence="4" id="KW-0479">Metal-binding</keyword>
<evidence type="ECO:0000256" key="1">
    <source>
        <dbReference type="ARBA" id="ARBA00001971"/>
    </source>
</evidence>
<keyword evidence="5" id="KW-0408">Iron</keyword>
<dbReference type="Pfam" id="PF01152">
    <property type="entry name" value="Bac_globin"/>
    <property type="match status" value="1"/>
</dbReference>
<reference evidence="7 8" key="1">
    <citation type="submission" date="2019-08" db="EMBL/GenBank/DDBJ databases">
        <title>Bacillus genomes from the desert of Cuatro Cienegas, Coahuila.</title>
        <authorList>
            <person name="Olmedo-Alvarez G."/>
        </authorList>
    </citation>
    <scope>NUCLEOTIDE SEQUENCE [LARGE SCALE GENOMIC DNA]</scope>
    <source>
        <strain evidence="7 8">CH40_1T</strain>
    </source>
</reference>
<dbReference type="GO" id="GO:0020037">
    <property type="term" value="F:heme binding"/>
    <property type="evidence" value="ECO:0007669"/>
    <property type="project" value="InterPro"/>
</dbReference>
<comment type="similarity">
    <text evidence="6">Belongs to the truncated hemoglobin family. Group II subfamily.</text>
</comment>
<dbReference type="AlphaFoldDB" id="A0A5D4KM98"/>
<dbReference type="GO" id="GO:0019825">
    <property type="term" value="F:oxygen binding"/>
    <property type="evidence" value="ECO:0007669"/>
    <property type="project" value="InterPro"/>
</dbReference>
<evidence type="ECO:0000256" key="5">
    <source>
        <dbReference type="ARBA" id="ARBA00023004"/>
    </source>
</evidence>